<feature type="region of interest" description="Disordered" evidence="1">
    <location>
        <begin position="393"/>
        <end position="676"/>
    </location>
</feature>
<proteinExistence type="predicted"/>
<feature type="region of interest" description="Disordered" evidence="1">
    <location>
        <begin position="198"/>
        <end position="223"/>
    </location>
</feature>
<feature type="compositionally biased region" description="Acidic residues" evidence="1">
    <location>
        <begin position="628"/>
        <end position="637"/>
    </location>
</feature>
<dbReference type="EMBL" id="OOIN01000012">
    <property type="protein sequence ID" value="SPO25678.1"/>
    <property type="molecule type" value="Genomic_DNA"/>
</dbReference>
<feature type="compositionally biased region" description="Basic and acidic residues" evidence="1">
    <location>
        <begin position="544"/>
        <end position="554"/>
    </location>
</feature>
<feature type="compositionally biased region" description="Acidic residues" evidence="1">
    <location>
        <begin position="752"/>
        <end position="767"/>
    </location>
</feature>
<name>A0A5C3E5H7_9BASI</name>
<dbReference type="OrthoDB" id="2507795at2759"/>
<feature type="compositionally biased region" description="Basic and acidic residues" evidence="1">
    <location>
        <begin position="118"/>
        <end position="131"/>
    </location>
</feature>
<organism evidence="2 3">
    <name type="scientific">Ustilago trichophora</name>
    <dbReference type="NCBI Taxonomy" id="86804"/>
    <lineage>
        <taxon>Eukaryota</taxon>
        <taxon>Fungi</taxon>
        <taxon>Dikarya</taxon>
        <taxon>Basidiomycota</taxon>
        <taxon>Ustilaginomycotina</taxon>
        <taxon>Ustilaginomycetes</taxon>
        <taxon>Ustilaginales</taxon>
        <taxon>Ustilaginaceae</taxon>
        <taxon>Ustilago</taxon>
    </lineage>
</organism>
<feature type="compositionally biased region" description="Acidic residues" evidence="1">
    <location>
        <begin position="1"/>
        <end position="11"/>
    </location>
</feature>
<dbReference type="InterPro" id="IPR018822">
    <property type="entry name" value="UPF0646"/>
</dbReference>
<accession>A0A5C3E5H7</accession>
<feature type="compositionally biased region" description="Acidic residues" evidence="1">
    <location>
        <begin position="579"/>
        <end position="617"/>
    </location>
</feature>
<reference evidence="2 3" key="1">
    <citation type="submission" date="2018-03" db="EMBL/GenBank/DDBJ databases">
        <authorList>
            <person name="Guldener U."/>
        </authorList>
    </citation>
    <scope>NUCLEOTIDE SEQUENCE [LARGE SCALE GENOMIC DNA]</scope>
    <source>
        <strain evidence="2 3">NBRC100155</strain>
    </source>
</reference>
<evidence type="ECO:0000313" key="3">
    <source>
        <dbReference type="Proteomes" id="UP000324022"/>
    </source>
</evidence>
<feature type="region of interest" description="Disordered" evidence="1">
    <location>
        <begin position="720"/>
        <end position="776"/>
    </location>
</feature>
<protein>
    <submittedName>
        <fullName evidence="2">Uncharacterized protein</fullName>
    </submittedName>
</protein>
<dbReference type="Pfam" id="PF10336">
    <property type="entry name" value="DUF2420"/>
    <property type="match status" value="1"/>
</dbReference>
<feature type="compositionally biased region" description="Acidic residues" evidence="1">
    <location>
        <begin position="555"/>
        <end position="569"/>
    </location>
</feature>
<feature type="region of interest" description="Disordered" evidence="1">
    <location>
        <begin position="114"/>
        <end position="155"/>
    </location>
</feature>
<dbReference type="Proteomes" id="UP000324022">
    <property type="component" value="Unassembled WGS sequence"/>
</dbReference>
<feature type="compositionally biased region" description="Gly residues" evidence="1">
    <location>
        <begin position="205"/>
        <end position="217"/>
    </location>
</feature>
<feature type="compositionally biased region" description="Basic and acidic residues" evidence="1">
    <location>
        <begin position="425"/>
        <end position="437"/>
    </location>
</feature>
<feature type="compositionally biased region" description="Polar residues" evidence="1">
    <location>
        <begin position="731"/>
        <end position="744"/>
    </location>
</feature>
<sequence>MDDDPDYDYEMDPQATYSGFQGSTEEATMDDIGSEAMAMSDAGMHTESIEKAAIDVDFQDSTNPLRESTVHQASSIEASIPASASYIENENVPATAHVPSEDHIYEVEAVQEFGGDAKPPHEAPSEVEAHTQHKSGQVNAEVARDENDQDADQQQPGFHAEEHYGTNAEEEEDELHQDAGHSRAQNGVQLAATLEERDQLEGESQGNGEGEIHGNGAGVMAPETLGNGMDGYYSSEEQEVATVRVTFNGQDFVMWSATDISAYICHPDKAQGGDQSHESDELLPVEAPALEVQQDVLWQPLDSLFASLREKNALGEFLEETQELHLTFPDLDLAVAEDNLYCREITLDDLLQLHHGIGLTTSLHILVSERPRFITKYNELAQHVAGILGNQLQHNSDDSEQEDSATLVQQSDPLLKNVEDPNAEESAREPGAGDKVDGQATKVESSGGHIGTVSATTQGAVPESTSAPASQSKSQDAQQLASGVQPRDASEDPSSQSIAPEGSSMEAADQQNGNVGAEHGLFVQQESLHQNVPDHNGGAEALVDEVREGGHDDQPGEYDDEAEEEETGEVGEGLAGEWQEGDAEEAEDVEEGAPEEGDEDEDQVYADEAGDYGEEAEQTFYTTINEGSEAEEDELEEPEQRNEPSHQAEGPSHGAILDELDPNYAYQAAGETHDWQGTCDSWKNTSLAKPSTDQPACTIISHFAASTTEETEEQIVEYTEEQDEGVLDAGSPSSPASTSYQTTAQRKRGLADEDDDDVAQYEQGDYEAESKRVKVD</sequence>
<keyword evidence="3" id="KW-1185">Reference proteome</keyword>
<evidence type="ECO:0000256" key="1">
    <source>
        <dbReference type="SAM" id="MobiDB-lite"/>
    </source>
</evidence>
<gene>
    <name evidence="2" type="ORF">UTRI_03043</name>
</gene>
<dbReference type="AlphaFoldDB" id="A0A5C3E5H7"/>
<evidence type="ECO:0000313" key="2">
    <source>
        <dbReference type="EMBL" id="SPO25678.1"/>
    </source>
</evidence>
<feature type="region of interest" description="Disordered" evidence="1">
    <location>
        <begin position="1"/>
        <end position="20"/>
    </location>
</feature>
<feature type="compositionally biased region" description="Polar residues" evidence="1">
    <location>
        <begin position="453"/>
        <end position="482"/>
    </location>
</feature>